<gene>
    <name evidence="2" type="ORF">QBC46DRAFT_372181</name>
</gene>
<evidence type="ECO:0000256" key="1">
    <source>
        <dbReference type="SAM" id="MobiDB-lite"/>
    </source>
</evidence>
<evidence type="ECO:0000313" key="3">
    <source>
        <dbReference type="Proteomes" id="UP001303473"/>
    </source>
</evidence>
<name>A0AAN6NGM6_9PEZI</name>
<organism evidence="2 3">
    <name type="scientific">Diplogelasinospora grovesii</name>
    <dbReference type="NCBI Taxonomy" id="303347"/>
    <lineage>
        <taxon>Eukaryota</taxon>
        <taxon>Fungi</taxon>
        <taxon>Dikarya</taxon>
        <taxon>Ascomycota</taxon>
        <taxon>Pezizomycotina</taxon>
        <taxon>Sordariomycetes</taxon>
        <taxon>Sordariomycetidae</taxon>
        <taxon>Sordariales</taxon>
        <taxon>Diplogelasinosporaceae</taxon>
        <taxon>Diplogelasinospora</taxon>
    </lineage>
</organism>
<dbReference type="EMBL" id="MU853755">
    <property type="protein sequence ID" value="KAK3945415.1"/>
    <property type="molecule type" value="Genomic_DNA"/>
</dbReference>
<sequence>MRVTGRRVNGSYCTNSGSARRPLRDWMSRSRSGSFEEVATDKEQRCQTTNIKIRKITIAKPVWSNRSIVVRWVGQGKRAERRPDSSGQVSVQRKGRKTEFIDGARINHRFLKEAPQDSEVWLLGNSHPVEFAPCACSTHRRNGTGQLAPCTFCDVSIARNGFWGEQSLARHTHAAPLVCRCPRLLSAGELPTVWSKTERYVLTPVSNPARRIAAPFIGKVASRFGIKPPRSSPYMR</sequence>
<keyword evidence="3" id="KW-1185">Reference proteome</keyword>
<accession>A0AAN6NGM6</accession>
<proteinExistence type="predicted"/>
<feature type="region of interest" description="Disordered" evidence="1">
    <location>
        <begin position="1"/>
        <end position="21"/>
    </location>
</feature>
<protein>
    <submittedName>
        <fullName evidence="2">Uncharacterized protein</fullName>
    </submittedName>
</protein>
<dbReference type="AlphaFoldDB" id="A0AAN6NGM6"/>
<reference evidence="3" key="1">
    <citation type="journal article" date="2023" name="Mol. Phylogenet. Evol.">
        <title>Genome-scale phylogeny and comparative genomics of the fungal order Sordariales.</title>
        <authorList>
            <person name="Hensen N."/>
            <person name="Bonometti L."/>
            <person name="Westerberg I."/>
            <person name="Brannstrom I.O."/>
            <person name="Guillou S."/>
            <person name="Cros-Aarteil S."/>
            <person name="Calhoun S."/>
            <person name="Haridas S."/>
            <person name="Kuo A."/>
            <person name="Mondo S."/>
            <person name="Pangilinan J."/>
            <person name="Riley R."/>
            <person name="LaButti K."/>
            <person name="Andreopoulos B."/>
            <person name="Lipzen A."/>
            <person name="Chen C."/>
            <person name="Yan M."/>
            <person name="Daum C."/>
            <person name="Ng V."/>
            <person name="Clum A."/>
            <person name="Steindorff A."/>
            <person name="Ohm R.A."/>
            <person name="Martin F."/>
            <person name="Silar P."/>
            <person name="Natvig D.O."/>
            <person name="Lalanne C."/>
            <person name="Gautier V."/>
            <person name="Ament-Velasquez S.L."/>
            <person name="Kruys A."/>
            <person name="Hutchinson M.I."/>
            <person name="Powell A.J."/>
            <person name="Barry K."/>
            <person name="Miller A.N."/>
            <person name="Grigoriev I.V."/>
            <person name="Debuchy R."/>
            <person name="Gladieux P."/>
            <person name="Hiltunen Thoren M."/>
            <person name="Johannesson H."/>
        </authorList>
    </citation>
    <scope>NUCLEOTIDE SEQUENCE [LARGE SCALE GENOMIC DNA]</scope>
    <source>
        <strain evidence="3">CBS 340.73</strain>
    </source>
</reference>
<evidence type="ECO:0000313" key="2">
    <source>
        <dbReference type="EMBL" id="KAK3945415.1"/>
    </source>
</evidence>
<comment type="caution">
    <text evidence="2">The sequence shown here is derived from an EMBL/GenBank/DDBJ whole genome shotgun (WGS) entry which is preliminary data.</text>
</comment>
<dbReference type="Proteomes" id="UP001303473">
    <property type="component" value="Unassembled WGS sequence"/>
</dbReference>